<dbReference type="Proteomes" id="UP000681425">
    <property type="component" value="Chromosome"/>
</dbReference>
<evidence type="ECO:0008006" key="3">
    <source>
        <dbReference type="Google" id="ProtNLM"/>
    </source>
</evidence>
<reference evidence="1" key="1">
    <citation type="submission" date="2021-04" db="EMBL/GenBank/DDBJ databases">
        <title>Isolation of p-tert-butylphenol degrading bacteria Sphingobium phenoxybenzoativorans Tas13 from active sludge.</title>
        <authorList>
            <person name="Li Y."/>
        </authorList>
    </citation>
    <scope>NUCLEOTIDE SEQUENCE</scope>
    <source>
        <strain evidence="1">Tas13</strain>
    </source>
</reference>
<gene>
    <name evidence="1" type="ORF">KFK14_15270</name>
</gene>
<evidence type="ECO:0000313" key="1">
    <source>
        <dbReference type="EMBL" id="QUT04417.1"/>
    </source>
</evidence>
<proteinExistence type="predicted"/>
<sequence>MGRIKLTFDWANARAKDGALWIDCHDGSNIVAKISQDTMNAAIKGASSDLIDHERGRRQWLETAIRRRYIATRASGGATKRRPDHVEVLIVGKEDFA</sequence>
<keyword evidence="2" id="KW-1185">Reference proteome</keyword>
<name>A0A975K6J9_9SPHN</name>
<evidence type="ECO:0000313" key="2">
    <source>
        <dbReference type="Proteomes" id="UP000681425"/>
    </source>
</evidence>
<dbReference type="RefSeq" id="WP_212608240.1">
    <property type="nucleotide sequence ID" value="NZ_CP073910.1"/>
</dbReference>
<organism evidence="1 2">
    <name type="scientific">Sphingobium phenoxybenzoativorans</name>
    <dbReference type="NCBI Taxonomy" id="1592790"/>
    <lineage>
        <taxon>Bacteria</taxon>
        <taxon>Pseudomonadati</taxon>
        <taxon>Pseudomonadota</taxon>
        <taxon>Alphaproteobacteria</taxon>
        <taxon>Sphingomonadales</taxon>
        <taxon>Sphingomonadaceae</taxon>
        <taxon>Sphingobium</taxon>
    </lineage>
</organism>
<accession>A0A975K6J9</accession>
<protein>
    <recommendedName>
        <fullName evidence="3">DUF1488 domain-containing protein</fullName>
    </recommendedName>
</protein>
<dbReference type="EMBL" id="CP073910">
    <property type="protein sequence ID" value="QUT04417.1"/>
    <property type="molecule type" value="Genomic_DNA"/>
</dbReference>
<dbReference type="KEGG" id="spph:KFK14_15270"/>
<dbReference type="AlphaFoldDB" id="A0A975K6J9"/>